<dbReference type="STRING" id="1173022.Cri9333_4684"/>
<keyword evidence="3" id="KW-0862">Zinc</keyword>
<evidence type="ECO:0000256" key="4">
    <source>
        <dbReference type="SAM" id="MobiDB-lite"/>
    </source>
</evidence>
<dbReference type="EMBL" id="CP003620">
    <property type="protein sequence ID" value="AFZ15463.1"/>
    <property type="molecule type" value="Genomic_DNA"/>
</dbReference>
<feature type="domain" description="Superoxide dismutase copper/zinc binding" evidence="5">
    <location>
        <begin position="59"/>
        <end position="186"/>
    </location>
</feature>
<dbReference type="GO" id="GO:0004784">
    <property type="term" value="F:superoxide dismutase activity"/>
    <property type="evidence" value="ECO:0007669"/>
    <property type="project" value="UniProtKB-EC"/>
</dbReference>
<dbReference type="EC" id="1.15.1.1" evidence="3"/>
<dbReference type="InterPro" id="IPR036423">
    <property type="entry name" value="SOD-like_Cu/Zn_dom_sf"/>
</dbReference>
<dbReference type="PROSITE" id="PS00332">
    <property type="entry name" value="SOD_CU_ZN_2"/>
    <property type="match status" value="1"/>
</dbReference>
<feature type="compositionally biased region" description="Basic and acidic residues" evidence="4">
    <location>
        <begin position="94"/>
        <end position="104"/>
    </location>
</feature>
<comment type="cofactor">
    <cofactor evidence="3">
        <name>Zn(2+)</name>
        <dbReference type="ChEBI" id="CHEBI:29105"/>
    </cofactor>
    <text evidence="3">Binds 1 zinc ion per subunit.</text>
</comment>
<dbReference type="eggNOG" id="COG2032">
    <property type="taxonomic scope" value="Bacteria"/>
</dbReference>
<dbReference type="GO" id="GO:0005507">
    <property type="term" value="F:copper ion binding"/>
    <property type="evidence" value="ECO:0007669"/>
    <property type="project" value="InterPro"/>
</dbReference>
<proteinExistence type="inferred from homology"/>
<evidence type="ECO:0000259" key="5">
    <source>
        <dbReference type="Pfam" id="PF00080"/>
    </source>
</evidence>
<dbReference type="KEGG" id="cep:Cri9333_4684"/>
<comment type="cofactor">
    <cofactor evidence="3">
        <name>Cu cation</name>
        <dbReference type="ChEBI" id="CHEBI:23378"/>
    </cofactor>
    <text evidence="3">Binds 1 copper ion per subunit.</text>
</comment>
<evidence type="ECO:0000313" key="6">
    <source>
        <dbReference type="EMBL" id="AFZ15463.1"/>
    </source>
</evidence>
<evidence type="ECO:0000256" key="2">
    <source>
        <dbReference type="ARBA" id="ARBA00024900"/>
    </source>
</evidence>
<keyword evidence="3" id="KW-0479">Metal-binding</keyword>
<dbReference type="PANTHER" id="PTHR10003">
    <property type="entry name" value="SUPEROXIDE DISMUTASE CU-ZN -RELATED"/>
    <property type="match status" value="1"/>
</dbReference>
<accession>K9W528</accession>
<dbReference type="InterPro" id="IPR018152">
    <property type="entry name" value="SOD_Cu/Zn_BS"/>
</dbReference>
<dbReference type="PRINTS" id="PR00068">
    <property type="entry name" value="CUZNDISMTASE"/>
</dbReference>
<keyword evidence="3" id="KW-0186">Copper</keyword>
<evidence type="ECO:0000256" key="1">
    <source>
        <dbReference type="ARBA" id="ARBA00010457"/>
    </source>
</evidence>
<dbReference type="Proteomes" id="UP000010472">
    <property type="component" value="Chromosome"/>
</dbReference>
<comment type="function">
    <text evidence="2">Destroys radicals which are normally produced within the cells and which are toxic to biological systems. May play a role in favoring mycobacterial survival in phagocytes.</text>
</comment>
<name>K9W528_9CYAN</name>
<dbReference type="PATRIC" id="fig|1173022.3.peg.5058"/>
<sequence>MPKFIMSAMLLVILTSCTEGNRPQTEVSPAATPITKSSAQEAQQKAVATLQPTAGNKAAGTIAFTQAGDSTSIKVDVTGLAPGKHGFHVHEKGDCSSKDAKSAGDHFNPTKQPHAAPTAAKRHVGDLGNLTADSTGKATTQLQDSALRLSGEQSIIGRAVIIHAKADDLKSQPSGDAGGRLACGVIKATNS</sequence>
<evidence type="ECO:0000256" key="3">
    <source>
        <dbReference type="RuleBase" id="RU000393"/>
    </source>
</evidence>
<dbReference type="Gene3D" id="2.60.40.200">
    <property type="entry name" value="Superoxide dismutase, copper/zinc binding domain"/>
    <property type="match status" value="1"/>
</dbReference>
<comment type="similarity">
    <text evidence="1 3">Belongs to the Cu-Zn superoxide dismutase family.</text>
</comment>
<dbReference type="SUPFAM" id="SSF49329">
    <property type="entry name" value="Cu,Zn superoxide dismutase-like"/>
    <property type="match status" value="1"/>
</dbReference>
<comment type="catalytic activity">
    <reaction evidence="3">
        <text>2 superoxide + 2 H(+) = H2O2 + O2</text>
        <dbReference type="Rhea" id="RHEA:20696"/>
        <dbReference type="ChEBI" id="CHEBI:15378"/>
        <dbReference type="ChEBI" id="CHEBI:15379"/>
        <dbReference type="ChEBI" id="CHEBI:16240"/>
        <dbReference type="ChEBI" id="CHEBI:18421"/>
        <dbReference type="EC" id="1.15.1.1"/>
    </reaction>
</comment>
<reference evidence="6 7" key="1">
    <citation type="submission" date="2012-06" db="EMBL/GenBank/DDBJ databases">
        <title>Finished chromosome of genome of Crinalium epipsammum PCC 9333.</title>
        <authorList>
            <consortium name="US DOE Joint Genome Institute"/>
            <person name="Gugger M."/>
            <person name="Coursin T."/>
            <person name="Rippka R."/>
            <person name="Tandeau De Marsac N."/>
            <person name="Huntemann M."/>
            <person name="Wei C.-L."/>
            <person name="Han J."/>
            <person name="Detter J.C."/>
            <person name="Han C."/>
            <person name="Tapia R."/>
            <person name="Davenport K."/>
            <person name="Daligault H."/>
            <person name="Erkkila T."/>
            <person name="Gu W."/>
            <person name="Munk A.C.C."/>
            <person name="Teshima H."/>
            <person name="Xu Y."/>
            <person name="Chain P."/>
            <person name="Chen A."/>
            <person name="Krypides N."/>
            <person name="Mavromatis K."/>
            <person name="Markowitz V."/>
            <person name="Szeto E."/>
            <person name="Ivanova N."/>
            <person name="Mikhailova N."/>
            <person name="Ovchinnikova G."/>
            <person name="Pagani I."/>
            <person name="Pati A."/>
            <person name="Goodwin L."/>
            <person name="Peters L."/>
            <person name="Pitluck S."/>
            <person name="Woyke T."/>
            <person name="Kerfeld C."/>
        </authorList>
    </citation>
    <scope>NUCLEOTIDE SEQUENCE [LARGE SCALE GENOMIC DNA]</scope>
    <source>
        <strain evidence="6 7">PCC 9333</strain>
    </source>
</reference>
<protein>
    <recommendedName>
        <fullName evidence="3">Superoxide dismutase [Cu-Zn]</fullName>
        <ecNumber evidence="3">1.15.1.1</ecNumber>
    </recommendedName>
</protein>
<dbReference type="CDD" id="cd00305">
    <property type="entry name" value="Cu-Zn_Superoxide_Dismutase"/>
    <property type="match status" value="1"/>
</dbReference>
<gene>
    <name evidence="6" type="ORF">Cri9333_4684</name>
</gene>
<dbReference type="PROSITE" id="PS00087">
    <property type="entry name" value="SOD_CU_ZN_1"/>
    <property type="match status" value="1"/>
</dbReference>
<keyword evidence="7" id="KW-1185">Reference proteome</keyword>
<dbReference type="InterPro" id="IPR024134">
    <property type="entry name" value="SOD_Cu/Zn_/chaperone"/>
</dbReference>
<dbReference type="InterPro" id="IPR001424">
    <property type="entry name" value="SOD_Cu_Zn_dom"/>
</dbReference>
<dbReference type="Pfam" id="PF00080">
    <property type="entry name" value="Sod_Cu"/>
    <property type="match status" value="1"/>
</dbReference>
<organism evidence="6 7">
    <name type="scientific">Crinalium epipsammum PCC 9333</name>
    <dbReference type="NCBI Taxonomy" id="1173022"/>
    <lineage>
        <taxon>Bacteria</taxon>
        <taxon>Bacillati</taxon>
        <taxon>Cyanobacteriota</taxon>
        <taxon>Cyanophyceae</taxon>
        <taxon>Gomontiellales</taxon>
        <taxon>Gomontiellaceae</taxon>
        <taxon>Crinalium</taxon>
    </lineage>
</organism>
<feature type="region of interest" description="Disordered" evidence="4">
    <location>
        <begin position="94"/>
        <end position="117"/>
    </location>
</feature>
<dbReference type="AlphaFoldDB" id="K9W528"/>
<dbReference type="PROSITE" id="PS51257">
    <property type="entry name" value="PROKAR_LIPOPROTEIN"/>
    <property type="match status" value="1"/>
</dbReference>
<evidence type="ECO:0000313" key="7">
    <source>
        <dbReference type="Proteomes" id="UP000010472"/>
    </source>
</evidence>
<dbReference type="HOGENOM" id="CLU_056632_8_2_3"/>
<keyword evidence="3 6" id="KW-0560">Oxidoreductase</keyword>